<evidence type="ECO:0000256" key="2">
    <source>
        <dbReference type="ARBA" id="ARBA00004371"/>
    </source>
</evidence>
<evidence type="ECO:0000256" key="6">
    <source>
        <dbReference type="ARBA" id="ARBA00022525"/>
    </source>
</evidence>
<evidence type="ECO:0000256" key="17">
    <source>
        <dbReference type="ARBA" id="ARBA00023180"/>
    </source>
</evidence>
<feature type="domain" description="Peptidase M28" evidence="23">
    <location>
        <begin position="278"/>
        <end position="467"/>
    </location>
</feature>
<comment type="subunit">
    <text evidence="19">Homodimer. The monomeric form is inactive while the homodimer is active.</text>
</comment>
<keyword evidence="12" id="KW-0256">Endoplasmic reticulum</keyword>
<dbReference type="Pfam" id="PF04389">
    <property type="entry name" value="Peptidase_M28"/>
    <property type="match status" value="1"/>
</dbReference>
<keyword evidence="17" id="KW-0325">Glycoprotein</keyword>
<protein>
    <recommendedName>
        <fullName evidence="5">Carboxypeptidase Q</fullName>
    </recommendedName>
    <alternativeName>
        <fullName evidence="20">Plasma glutamate carboxypeptidase</fullName>
    </alternativeName>
</protein>
<evidence type="ECO:0000256" key="13">
    <source>
        <dbReference type="ARBA" id="ARBA00022833"/>
    </source>
</evidence>
<organism evidence="24 25">
    <name type="scientific">Geothrix limicola</name>
    <dbReference type="NCBI Taxonomy" id="2927978"/>
    <lineage>
        <taxon>Bacteria</taxon>
        <taxon>Pseudomonadati</taxon>
        <taxon>Acidobacteriota</taxon>
        <taxon>Holophagae</taxon>
        <taxon>Holophagales</taxon>
        <taxon>Holophagaceae</taxon>
        <taxon>Geothrix</taxon>
    </lineage>
</organism>
<dbReference type="Gene3D" id="3.50.30.30">
    <property type="match status" value="1"/>
</dbReference>
<dbReference type="RefSeq" id="WP_285576523.1">
    <property type="nucleotide sequence ID" value="NZ_BSDE01000006.1"/>
</dbReference>
<feature type="signal peptide" evidence="22">
    <location>
        <begin position="1"/>
        <end position="21"/>
    </location>
</feature>
<comment type="subcellular location">
    <subcellularLocation>
        <location evidence="1">Endoplasmic reticulum</location>
    </subcellularLocation>
    <subcellularLocation>
        <location evidence="3">Golgi apparatus</location>
    </subcellularLocation>
    <subcellularLocation>
        <location evidence="2">Lysosome</location>
    </subcellularLocation>
    <subcellularLocation>
        <location evidence="4">Secreted</location>
    </subcellularLocation>
</comment>
<name>A0ABQ5QHL5_9BACT</name>
<evidence type="ECO:0000313" key="25">
    <source>
        <dbReference type="Proteomes" id="UP001165069"/>
    </source>
</evidence>
<evidence type="ECO:0000256" key="16">
    <source>
        <dbReference type="ARBA" id="ARBA00023145"/>
    </source>
</evidence>
<evidence type="ECO:0000256" key="19">
    <source>
        <dbReference type="ARBA" id="ARBA00025833"/>
    </source>
</evidence>
<keyword evidence="11" id="KW-0378">Hydrolase</keyword>
<evidence type="ECO:0000256" key="21">
    <source>
        <dbReference type="SAM" id="MobiDB-lite"/>
    </source>
</evidence>
<evidence type="ECO:0000256" key="11">
    <source>
        <dbReference type="ARBA" id="ARBA00022801"/>
    </source>
</evidence>
<keyword evidence="8" id="KW-0645">Protease</keyword>
<keyword evidence="15" id="KW-0482">Metalloprotease</keyword>
<dbReference type="InterPro" id="IPR007484">
    <property type="entry name" value="Peptidase_M28"/>
</dbReference>
<proteinExistence type="predicted"/>
<evidence type="ECO:0000256" key="22">
    <source>
        <dbReference type="SAM" id="SignalP"/>
    </source>
</evidence>
<dbReference type="Proteomes" id="UP001165069">
    <property type="component" value="Unassembled WGS sequence"/>
</dbReference>
<keyword evidence="18" id="KW-0458">Lysosome</keyword>
<feature type="chain" id="PRO_5045984495" description="Carboxypeptidase Q" evidence="22">
    <location>
        <begin position="22"/>
        <end position="499"/>
    </location>
</feature>
<evidence type="ECO:0000256" key="3">
    <source>
        <dbReference type="ARBA" id="ARBA00004555"/>
    </source>
</evidence>
<evidence type="ECO:0000256" key="18">
    <source>
        <dbReference type="ARBA" id="ARBA00023228"/>
    </source>
</evidence>
<evidence type="ECO:0000256" key="5">
    <source>
        <dbReference type="ARBA" id="ARBA00014116"/>
    </source>
</evidence>
<evidence type="ECO:0000256" key="1">
    <source>
        <dbReference type="ARBA" id="ARBA00004240"/>
    </source>
</evidence>
<evidence type="ECO:0000256" key="9">
    <source>
        <dbReference type="ARBA" id="ARBA00022723"/>
    </source>
</evidence>
<dbReference type="EMBL" id="BSDE01000006">
    <property type="protein sequence ID" value="GLH74347.1"/>
    <property type="molecule type" value="Genomic_DNA"/>
</dbReference>
<dbReference type="PANTHER" id="PTHR12053:SF3">
    <property type="entry name" value="CARBOXYPEPTIDASE Q"/>
    <property type="match status" value="1"/>
</dbReference>
<dbReference type="Gene3D" id="3.40.630.10">
    <property type="entry name" value="Zn peptidases"/>
    <property type="match status" value="1"/>
</dbReference>
<keyword evidence="6" id="KW-0964">Secreted</keyword>
<evidence type="ECO:0000256" key="12">
    <source>
        <dbReference type="ARBA" id="ARBA00022824"/>
    </source>
</evidence>
<evidence type="ECO:0000256" key="4">
    <source>
        <dbReference type="ARBA" id="ARBA00004613"/>
    </source>
</evidence>
<evidence type="ECO:0000259" key="23">
    <source>
        <dbReference type="Pfam" id="PF04389"/>
    </source>
</evidence>
<evidence type="ECO:0000256" key="8">
    <source>
        <dbReference type="ARBA" id="ARBA00022670"/>
    </source>
</evidence>
<keyword evidence="13" id="KW-0862">Zinc</keyword>
<evidence type="ECO:0000256" key="14">
    <source>
        <dbReference type="ARBA" id="ARBA00023034"/>
    </source>
</evidence>
<evidence type="ECO:0000256" key="10">
    <source>
        <dbReference type="ARBA" id="ARBA00022729"/>
    </source>
</evidence>
<dbReference type="InterPro" id="IPR039866">
    <property type="entry name" value="CPQ"/>
</dbReference>
<sequence length="499" mass="54070">MPRFPSALLVVAASLALQAQAPGRITPAPAPSPVPLLASYPDTPAGRLMKEIKEHAELVAYVEYLTDQIGPRLTGSEQLRAAQRWAMAEMKKLGAEQVHEEAYEFGLAWSRGVDSARLLTQNGLRFRVDQQAWTPGTRGPLQGELMLVDARNLDELKAYHGQLKGKILLRSNPFDKRPPMPRRNGGDMLAFQAERDAMTQFLLEEGALAVLSMSPRKNGLSFTTSGPGRDPKKPALPSATVPQEPYKMLLRQVAAKEPVRLELNLGGAFSAKPVQATNVIGEIRGSERPDEIVVVGAHLDSWDLGTGATDNATGSSVCLEVLRAFQATGLKPKRTIRVVLFSGEEEGLLGSRAYVEAHKAELDAIQAVLVHDMGTGMVRGFDLQARENARGLMAQAIAPANDLGVRELSLRVMNSTDHAPFDRAGVPAFAAIQDPVDYFEGTHHSQMDYADHLQPDQLVQGAQAMAATAWELANMEARLPHGVVPRPARPAAEAPQTAH</sequence>
<keyword evidence="25" id="KW-1185">Reference proteome</keyword>
<keyword evidence="14" id="KW-0333">Golgi apparatus</keyword>
<keyword evidence="10 22" id="KW-0732">Signal</keyword>
<comment type="caution">
    <text evidence="24">The sequence shown here is derived from an EMBL/GenBank/DDBJ whole genome shotgun (WGS) entry which is preliminary data.</text>
</comment>
<dbReference type="PANTHER" id="PTHR12053">
    <property type="entry name" value="PROTEASE FAMILY M28 PLASMA GLUTAMATE CARBOXYPEPTIDASE-RELATED"/>
    <property type="match status" value="1"/>
</dbReference>
<keyword evidence="16" id="KW-0865">Zymogen</keyword>
<keyword evidence="24" id="KW-0031">Aminopeptidase</keyword>
<evidence type="ECO:0000256" key="20">
    <source>
        <dbReference type="ARBA" id="ARBA00033328"/>
    </source>
</evidence>
<reference evidence="24 25" key="1">
    <citation type="journal article" date="2023" name="Antonie Van Leeuwenhoek">
        <title>Mesoterricola silvestris gen. nov., sp. nov., Mesoterricola sediminis sp. nov., Geothrix oryzae sp. nov., Geothrix edaphica sp. nov., Geothrix rubra sp. nov., and Geothrix limicola sp. nov., six novel members of Acidobacteriota isolated from soils.</title>
        <authorList>
            <person name="Itoh H."/>
            <person name="Sugisawa Y."/>
            <person name="Mise K."/>
            <person name="Xu Z."/>
            <person name="Kuniyasu M."/>
            <person name="Ushijima N."/>
            <person name="Kawano K."/>
            <person name="Kobayashi E."/>
            <person name="Shiratori Y."/>
            <person name="Masuda Y."/>
            <person name="Senoo K."/>
        </authorList>
    </citation>
    <scope>NUCLEOTIDE SEQUENCE [LARGE SCALE GENOMIC DNA]</scope>
    <source>
        <strain evidence="24 25">Red804</strain>
    </source>
</reference>
<evidence type="ECO:0000313" key="24">
    <source>
        <dbReference type="EMBL" id="GLH74347.1"/>
    </source>
</evidence>
<accession>A0ABQ5QHL5</accession>
<evidence type="ECO:0000256" key="15">
    <source>
        <dbReference type="ARBA" id="ARBA00023049"/>
    </source>
</evidence>
<evidence type="ECO:0000256" key="7">
    <source>
        <dbReference type="ARBA" id="ARBA00022645"/>
    </source>
</evidence>
<feature type="region of interest" description="Disordered" evidence="21">
    <location>
        <begin position="220"/>
        <end position="241"/>
    </location>
</feature>
<dbReference type="SUPFAM" id="SSF53187">
    <property type="entry name" value="Zn-dependent exopeptidases"/>
    <property type="match status" value="1"/>
</dbReference>
<keyword evidence="9" id="KW-0479">Metal-binding</keyword>
<keyword evidence="7" id="KW-0121">Carboxypeptidase</keyword>
<dbReference type="GO" id="GO:0004177">
    <property type="term" value="F:aminopeptidase activity"/>
    <property type="evidence" value="ECO:0007669"/>
    <property type="project" value="UniProtKB-KW"/>
</dbReference>
<gene>
    <name evidence="24" type="ORF">GETHLI_28490</name>
</gene>